<evidence type="ECO:0000256" key="1">
    <source>
        <dbReference type="ARBA" id="ARBA00022801"/>
    </source>
</evidence>
<proteinExistence type="predicted"/>
<dbReference type="PROSITE" id="PS51704">
    <property type="entry name" value="GP_PDE"/>
    <property type="match status" value="1"/>
</dbReference>
<dbReference type="SUPFAM" id="SSF51695">
    <property type="entry name" value="PLC-like phosphodiesterases"/>
    <property type="match status" value="1"/>
</dbReference>
<dbReference type="EMBL" id="KB206756">
    <property type="protein sequence ID" value="ELP88350.1"/>
    <property type="molecule type" value="Genomic_DNA"/>
</dbReference>
<dbReference type="Proteomes" id="UP000014680">
    <property type="component" value="Unassembled WGS sequence"/>
</dbReference>
<dbReference type="InterPro" id="IPR017946">
    <property type="entry name" value="PLC-like_Pdiesterase_TIM-brl"/>
</dbReference>
<sequence>MSNWNHQLRDGWELRLYFGEKVSTGFSRLSLSGNVAIEVKTKGQLHHEGNRVQIRVLDRKDLDVELTVKQDNVVQGHIFFLAEEFVDNGNLMRPIVKDDVIIGKLEVGYLIYDSFKHEDDTPLDINLHNVIIGHRGFGATNRNIMKNSAVVENTLDSFLCAEVQKTDFVEFDVQLTLDNVPVIYHDLWMQIKTTDFLGNPQVLRVPINKLRYDQIKKLKPIVLDHIYYEKRAKQLKEEVSIKVMKQRSFDEFDMETRRKYEDEIEKAVAQLLAEEKKTTIYEYKTLDKDDSIEMSKQHTVGTPHSVIPRFSDLLTKIPDHVGFDIEIKYINCDLEGKMLGYMERNEYINRILEVVFKYGKNRKMFFSSFDADVITLLRKKQQKYPVLLLTTGTIEKYVTDSRRHSLVNAINFAERQKLTGVVSDSIAVMKEPHLVDLAHQKGLILLTYGAENDVMDASKKEYEYGVDSLCTNRVVEIGLKITNKK</sequence>
<evidence type="ECO:0000313" key="4">
    <source>
        <dbReference type="Proteomes" id="UP000014680"/>
    </source>
</evidence>
<dbReference type="OMA" id="EDNQPFC"/>
<reference evidence="3 4" key="1">
    <citation type="submission" date="2012-10" db="EMBL/GenBank/DDBJ databases">
        <authorList>
            <person name="Zafar N."/>
            <person name="Inman J."/>
            <person name="Hall N."/>
            <person name="Lorenzi H."/>
            <person name="Caler E."/>
        </authorList>
    </citation>
    <scope>NUCLEOTIDE SEQUENCE [LARGE SCALE GENOMIC DNA]</scope>
    <source>
        <strain evidence="3 4">IP1</strain>
    </source>
</reference>
<dbReference type="Gene3D" id="3.20.20.190">
    <property type="entry name" value="Phosphatidylinositol (PI) phosphodiesterase"/>
    <property type="match status" value="1"/>
</dbReference>
<feature type="domain" description="GP-PDE" evidence="2">
    <location>
        <begin position="129"/>
        <end position="481"/>
    </location>
</feature>
<dbReference type="InterPro" id="IPR051578">
    <property type="entry name" value="GDPD"/>
</dbReference>
<organism evidence="3 4">
    <name type="scientific">Entamoeba invadens IP1</name>
    <dbReference type="NCBI Taxonomy" id="370355"/>
    <lineage>
        <taxon>Eukaryota</taxon>
        <taxon>Amoebozoa</taxon>
        <taxon>Evosea</taxon>
        <taxon>Archamoebae</taxon>
        <taxon>Mastigamoebida</taxon>
        <taxon>Entamoebidae</taxon>
        <taxon>Entamoeba</taxon>
    </lineage>
</organism>
<accession>A0A0A1U638</accession>
<dbReference type="OrthoDB" id="197419at2759"/>
<dbReference type="AlphaFoldDB" id="A0A0A1U638"/>
<keyword evidence="4" id="KW-1185">Reference proteome</keyword>
<dbReference type="Pfam" id="PF03009">
    <property type="entry name" value="GDPD"/>
    <property type="match status" value="1"/>
</dbReference>
<dbReference type="GO" id="GO:0046475">
    <property type="term" value="P:glycerophospholipid catabolic process"/>
    <property type="evidence" value="ECO:0007669"/>
    <property type="project" value="TreeGrafter"/>
</dbReference>
<keyword evidence="1" id="KW-0378">Hydrolase</keyword>
<evidence type="ECO:0000259" key="2">
    <source>
        <dbReference type="PROSITE" id="PS51704"/>
    </source>
</evidence>
<dbReference type="VEuPathDB" id="AmoebaDB:EIN_227730"/>
<protein>
    <recommendedName>
        <fullName evidence="2">GP-PDE domain-containing protein</fullName>
    </recommendedName>
</protein>
<evidence type="ECO:0000313" key="3">
    <source>
        <dbReference type="EMBL" id="ELP88350.1"/>
    </source>
</evidence>
<gene>
    <name evidence="3" type="ORF">EIN_227730</name>
</gene>
<dbReference type="PANTHER" id="PTHR22958:SF1">
    <property type="entry name" value="GLYCEROPHOSPHOCHOLINE PHOSPHODIESTERASE GPCPD1"/>
    <property type="match status" value="1"/>
</dbReference>
<dbReference type="InterPro" id="IPR030395">
    <property type="entry name" value="GP_PDE_dom"/>
</dbReference>
<dbReference type="GeneID" id="14887433"/>
<dbReference type="CDD" id="cd08572">
    <property type="entry name" value="GDPD_GDE5_like"/>
    <property type="match status" value="1"/>
</dbReference>
<dbReference type="RefSeq" id="XP_004255121.1">
    <property type="nucleotide sequence ID" value="XM_004255073.1"/>
</dbReference>
<dbReference type="GO" id="GO:0008081">
    <property type="term" value="F:phosphoric diester hydrolase activity"/>
    <property type="evidence" value="ECO:0007669"/>
    <property type="project" value="InterPro"/>
</dbReference>
<dbReference type="KEGG" id="eiv:EIN_227730"/>
<dbReference type="PANTHER" id="PTHR22958">
    <property type="entry name" value="GLYCEROPHOSPHORYL DIESTER PHOSPHODIESTERASE"/>
    <property type="match status" value="1"/>
</dbReference>
<name>A0A0A1U638_ENTIV</name>